<feature type="compositionally biased region" description="Polar residues" evidence="8">
    <location>
        <begin position="1"/>
        <end position="17"/>
    </location>
</feature>
<keyword evidence="5 7" id="KW-1133">Transmembrane helix</keyword>
<evidence type="ECO:0000256" key="8">
    <source>
        <dbReference type="SAM" id="MobiDB-lite"/>
    </source>
</evidence>
<dbReference type="CDD" id="cd06261">
    <property type="entry name" value="TM_PBP2"/>
    <property type="match status" value="1"/>
</dbReference>
<dbReference type="Pfam" id="PF00528">
    <property type="entry name" value="BPD_transp_1"/>
    <property type="match status" value="1"/>
</dbReference>
<dbReference type="RefSeq" id="WP_344734705.1">
    <property type="nucleotide sequence ID" value="NZ_BAAAZH010000028.1"/>
</dbReference>
<dbReference type="Proteomes" id="UP001501495">
    <property type="component" value="Unassembled WGS sequence"/>
</dbReference>
<gene>
    <name evidence="10" type="ORF">GCM10022215_34460</name>
</gene>
<evidence type="ECO:0000256" key="5">
    <source>
        <dbReference type="ARBA" id="ARBA00022989"/>
    </source>
</evidence>
<keyword evidence="6 7" id="KW-0472">Membrane</keyword>
<dbReference type="PANTHER" id="PTHR30151:SF38">
    <property type="entry name" value="ALIPHATIC SULFONATES TRANSPORT PERMEASE PROTEIN SSUC-RELATED"/>
    <property type="match status" value="1"/>
</dbReference>
<feature type="transmembrane region" description="Helical" evidence="7">
    <location>
        <begin position="133"/>
        <end position="151"/>
    </location>
</feature>
<dbReference type="PROSITE" id="PS50928">
    <property type="entry name" value="ABC_TM1"/>
    <property type="match status" value="1"/>
</dbReference>
<keyword evidence="4 7" id="KW-0812">Transmembrane</keyword>
<feature type="transmembrane region" description="Helical" evidence="7">
    <location>
        <begin position="157"/>
        <end position="176"/>
    </location>
</feature>
<keyword evidence="11" id="KW-1185">Reference proteome</keyword>
<keyword evidence="3" id="KW-1003">Cell membrane</keyword>
<feature type="domain" description="ABC transmembrane type-1" evidence="9">
    <location>
        <begin position="87"/>
        <end position="271"/>
    </location>
</feature>
<comment type="subcellular location">
    <subcellularLocation>
        <location evidence="1 7">Cell membrane</location>
        <topology evidence="1 7">Multi-pass membrane protein</topology>
    </subcellularLocation>
</comment>
<comment type="similarity">
    <text evidence="7">Belongs to the binding-protein-dependent transport system permease family.</text>
</comment>
<dbReference type="SUPFAM" id="SSF161098">
    <property type="entry name" value="MetI-like"/>
    <property type="match status" value="1"/>
</dbReference>
<feature type="transmembrane region" description="Helical" evidence="7">
    <location>
        <begin position="252"/>
        <end position="274"/>
    </location>
</feature>
<evidence type="ECO:0000313" key="10">
    <source>
        <dbReference type="EMBL" id="GAA4125732.1"/>
    </source>
</evidence>
<evidence type="ECO:0000256" key="4">
    <source>
        <dbReference type="ARBA" id="ARBA00022692"/>
    </source>
</evidence>
<evidence type="ECO:0000256" key="7">
    <source>
        <dbReference type="RuleBase" id="RU363032"/>
    </source>
</evidence>
<feature type="transmembrane region" description="Helical" evidence="7">
    <location>
        <begin position="98"/>
        <end position="121"/>
    </location>
</feature>
<evidence type="ECO:0000256" key="3">
    <source>
        <dbReference type="ARBA" id="ARBA00022475"/>
    </source>
</evidence>
<proteinExistence type="inferred from homology"/>
<comment type="caution">
    <text evidence="10">The sequence shown here is derived from an EMBL/GenBank/DDBJ whole genome shotgun (WGS) entry which is preliminary data.</text>
</comment>
<evidence type="ECO:0000259" key="9">
    <source>
        <dbReference type="PROSITE" id="PS50928"/>
    </source>
</evidence>
<organism evidence="10 11">
    <name type="scientific">Nocardioides fonticola</name>
    <dbReference type="NCBI Taxonomy" id="450363"/>
    <lineage>
        <taxon>Bacteria</taxon>
        <taxon>Bacillati</taxon>
        <taxon>Actinomycetota</taxon>
        <taxon>Actinomycetes</taxon>
        <taxon>Propionibacteriales</taxon>
        <taxon>Nocardioidaceae</taxon>
        <taxon>Nocardioides</taxon>
    </lineage>
</organism>
<evidence type="ECO:0000256" key="1">
    <source>
        <dbReference type="ARBA" id="ARBA00004651"/>
    </source>
</evidence>
<dbReference type="InterPro" id="IPR000515">
    <property type="entry name" value="MetI-like"/>
</dbReference>
<accession>A0ABP7XVS5</accession>
<sequence>MTTTVDGSTASAVTRPSSARRRSTHRSPGSARGRSAPLTFLRRLVSPIILIALWQAASSAGLLSADTMASPATIAATARDLIADGTLGQETLISVQRVAIGLSLGLVTGLVLALLAGLSRLLDDAIDPPMQALRTLPHLGLVPLFIIWFGVGEEPKVYLVAFGVLFPIYLTTLAGIRGIDRRILEAADAMALTWWQRVRYVVLPGALPSALTGLRQSLGIAWLSLVVAETIAASSGLGYLINQAREFGQTDIVVVVLVVYAVLGLVTDGVVRIIERRALAWRS</sequence>
<dbReference type="PANTHER" id="PTHR30151">
    <property type="entry name" value="ALKANE SULFONATE ABC TRANSPORTER-RELATED, MEMBRANE SUBUNIT"/>
    <property type="match status" value="1"/>
</dbReference>
<dbReference type="Gene3D" id="1.10.3720.10">
    <property type="entry name" value="MetI-like"/>
    <property type="match status" value="1"/>
</dbReference>
<evidence type="ECO:0000256" key="6">
    <source>
        <dbReference type="ARBA" id="ARBA00023136"/>
    </source>
</evidence>
<feature type="region of interest" description="Disordered" evidence="8">
    <location>
        <begin position="1"/>
        <end position="34"/>
    </location>
</feature>
<protein>
    <submittedName>
        <fullName evidence="10">ABC transporter permease</fullName>
    </submittedName>
</protein>
<feature type="transmembrane region" description="Helical" evidence="7">
    <location>
        <begin position="220"/>
        <end position="240"/>
    </location>
</feature>
<evidence type="ECO:0000256" key="2">
    <source>
        <dbReference type="ARBA" id="ARBA00022448"/>
    </source>
</evidence>
<name>A0ABP7XVS5_9ACTN</name>
<dbReference type="EMBL" id="BAAAZH010000028">
    <property type="protein sequence ID" value="GAA4125732.1"/>
    <property type="molecule type" value="Genomic_DNA"/>
</dbReference>
<keyword evidence="2 7" id="KW-0813">Transport</keyword>
<evidence type="ECO:0000313" key="11">
    <source>
        <dbReference type="Proteomes" id="UP001501495"/>
    </source>
</evidence>
<dbReference type="InterPro" id="IPR035906">
    <property type="entry name" value="MetI-like_sf"/>
</dbReference>
<reference evidence="11" key="1">
    <citation type="journal article" date="2019" name="Int. J. Syst. Evol. Microbiol.">
        <title>The Global Catalogue of Microorganisms (GCM) 10K type strain sequencing project: providing services to taxonomists for standard genome sequencing and annotation.</title>
        <authorList>
            <consortium name="The Broad Institute Genomics Platform"/>
            <consortium name="The Broad Institute Genome Sequencing Center for Infectious Disease"/>
            <person name="Wu L."/>
            <person name="Ma J."/>
        </authorList>
    </citation>
    <scope>NUCLEOTIDE SEQUENCE [LARGE SCALE GENOMIC DNA]</scope>
    <source>
        <strain evidence="11">JCM 16703</strain>
    </source>
</reference>